<comment type="caution">
    <text evidence="2">The sequence shown here is derived from an EMBL/GenBank/DDBJ whole genome shotgun (WGS) entry which is preliminary data.</text>
</comment>
<name>L8JTE9_9BACT</name>
<evidence type="ECO:0000313" key="3">
    <source>
        <dbReference type="Proteomes" id="UP000011135"/>
    </source>
</evidence>
<evidence type="ECO:0000313" key="2">
    <source>
        <dbReference type="EMBL" id="ELR71513.1"/>
    </source>
</evidence>
<dbReference type="InterPro" id="IPR012433">
    <property type="entry name" value="Imm11"/>
</dbReference>
<dbReference type="EMBL" id="AMZN01000039">
    <property type="protein sequence ID" value="ELR71513.1"/>
    <property type="molecule type" value="Genomic_DNA"/>
</dbReference>
<proteinExistence type="predicted"/>
<sequence length="104" mass="11958">MQFFPAKLIDEGNQKILAPYWIANVVNRFNCVDQEQSELEYFRDGTIEFIDKLKLRVLKAKECGDIFRMAEFLPLLVVSDRLKAGLEGAGISGFTFYKPEDFSL</sequence>
<reference evidence="2 3" key="1">
    <citation type="submission" date="2012-12" db="EMBL/GenBank/DDBJ databases">
        <title>Genome assembly of Fulvivirga imtechensis AK7.</title>
        <authorList>
            <person name="Nupur N."/>
            <person name="Khatri I."/>
            <person name="Kumar R."/>
            <person name="Subramanian S."/>
            <person name="Pinnaka A."/>
        </authorList>
    </citation>
    <scope>NUCLEOTIDE SEQUENCE [LARGE SCALE GENOMIC DNA]</scope>
    <source>
        <strain evidence="2 3">AK7</strain>
    </source>
</reference>
<organism evidence="2 3">
    <name type="scientific">Fulvivirga imtechensis AK7</name>
    <dbReference type="NCBI Taxonomy" id="1237149"/>
    <lineage>
        <taxon>Bacteria</taxon>
        <taxon>Pseudomonadati</taxon>
        <taxon>Bacteroidota</taxon>
        <taxon>Cytophagia</taxon>
        <taxon>Cytophagales</taxon>
        <taxon>Fulvivirgaceae</taxon>
        <taxon>Fulvivirga</taxon>
    </lineage>
</organism>
<evidence type="ECO:0000259" key="1">
    <source>
        <dbReference type="Pfam" id="PF07791"/>
    </source>
</evidence>
<dbReference type="Pfam" id="PF07791">
    <property type="entry name" value="Imm11"/>
    <property type="match status" value="1"/>
</dbReference>
<feature type="domain" description="Immunity MXAN-0049 protein" evidence="1">
    <location>
        <begin position="1"/>
        <end position="98"/>
    </location>
</feature>
<protein>
    <recommendedName>
        <fullName evidence="1">Immunity MXAN-0049 protein domain-containing protein</fullName>
    </recommendedName>
</protein>
<dbReference type="Proteomes" id="UP000011135">
    <property type="component" value="Unassembled WGS sequence"/>
</dbReference>
<accession>L8JTE9</accession>
<dbReference type="AlphaFoldDB" id="L8JTE9"/>
<gene>
    <name evidence="2" type="ORF">C900_02576</name>
</gene>
<dbReference type="RefSeq" id="WP_009579991.1">
    <property type="nucleotide sequence ID" value="NZ_AMZN01000039.1"/>
</dbReference>
<dbReference type="OrthoDB" id="1288875at2"/>
<keyword evidence="3" id="KW-1185">Reference proteome</keyword>